<dbReference type="eggNOG" id="COG3505">
    <property type="taxonomic scope" value="Bacteria"/>
</dbReference>
<organism evidence="2 3">
    <name type="scientific">Acetobacter aceti</name>
    <dbReference type="NCBI Taxonomy" id="435"/>
    <lineage>
        <taxon>Bacteria</taxon>
        <taxon>Pseudomonadati</taxon>
        <taxon>Pseudomonadota</taxon>
        <taxon>Alphaproteobacteria</taxon>
        <taxon>Acetobacterales</taxon>
        <taxon>Acetobacteraceae</taxon>
        <taxon>Acetobacter</taxon>
        <taxon>Acetobacter subgen. Acetobacter</taxon>
    </lineage>
</organism>
<keyword evidence="3" id="KW-1185">Reference proteome</keyword>
<name>A0A1U9KJE9_ACEAC</name>
<gene>
    <name evidence="2" type="ORF">A0U92_15190</name>
</gene>
<feature type="region of interest" description="Disordered" evidence="1">
    <location>
        <begin position="91"/>
        <end position="110"/>
    </location>
</feature>
<evidence type="ECO:0000256" key="1">
    <source>
        <dbReference type="SAM" id="MobiDB-lite"/>
    </source>
</evidence>
<evidence type="ECO:0000313" key="2">
    <source>
        <dbReference type="EMBL" id="AQS85887.1"/>
    </source>
</evidence>
<dbReference type="Proteomes" id="UP000188937">
    <property type="component" value="Chromosome"/>
</dbReference>
<proteinExistence type="predicted"/>
<dbReference type="AlphaFoldDB" id="A0A1U9KJE9"/>
<accession>A0A1U9KJE9</accession>
<dbReference type="STRING" id="435.A0U92_15190"/>
<dbReference type="EMBL" id="CP014692">
    <property type="protein sequence ID" value="AQS85887.1"/>
    <property type="molecule type" value="Genomic_DNA"/>
</dbReference>
<protein>
    <submittedName>
        <fullName evidence="2">Uncharacterized protein</fullName>
    </submittedName>
</protein>
<sequence length="110" mass="12167">MASAARELLNKSDNERSGVLSTAMSFLGLYRDPVVAAVPWLGHLMVSRQESARALMIDEHRSRNRQYTTPCAEGTGPSSIRCARASMTEGVMRRAAPHHDDQSDRQVLAR</sequence>
<dbReference type="KEGG" id="aace:A0U92_15190"/>
<reference evidence="2 3" key="1">
    <citation type="submission" date="2016-03" db="EMBL/GenBank/DDBJ databases">
        <title>Acetic acid bacteria sequencing.</title>
        <authorList>
            <person name="Brandt J."/>
            <person name="Jakob F."/>
            <person name="Vogel R.F."/>
        </authorList>
    </citation>
    <scope>NUCLEOTIDE SEQUENCE [LARGE SCALE GENOMIC DNA]</scope>
    <source>
        <strain evidence="2 3">TMW2.1153</strain>
    </source>
</reference>
<evidence type="ECO:0000313" key="3">
    <source>
        <dbReference type="Proteomes" id="UP000188937"/>
    </source>
</evidence>